<dbReference type="STRING" id="1798475.A2837_00140"/>
<dbReference type="Proteomes" id="UP000176322">
    <property type="component" value="Unassembled WGS sequence"/>
</dbReference>
<evidence type="ECO:0000256" key="1">
    <source>
        <dbReference type="SAM" id="Phobius"/>
    </source>
</evidence>
<gene>
    <name evidence="2" type="ORF">A2837_00140</name>
</gene>
<dbReference type="AlphaFoldDB" id="A0A1F6BXG2"/>
<accession>A0A1F6BXG2</accession>
<keyword evidence="1" id="KW-1133">Transmembrane helix</keyword>
<evidence type="ECO:0000313" key="2">
    <source>
        <dbReference type="EMBL" id="OGG41590.1"/>
    </source>
</evidence>
<protein>
    <submittedName>
        <fullName evidence="2">Uncharacterized protein</fullName>
    </submittedName>
</protein>
<evidence type="ECO:0000313" key="3">
    <source>
        <dbReference type="Proteomes" id="UP000176322"/>
    </source>
</evidence>
<comment type="caution">
    <text evidence="2">The sequence shown here is derived from an EMBL/GenBank/DDBJ whole genome shotgun (WGS) entry which is preliminary data.</text>
</comment>
<sequence length="67" mass="7416">MEPNIQSKLGEIEAKIDAVYASAEKTRRYFQITMWVTIVAVGLPFIGLLLAIPVFVNNYTAAMNGLI</sequence>
<dbReference type="EMBL" id="MFKO01000006">
    <property type="protein sequence ID" value="OGG41590.1"/>
    <property type="molecule type" value="Genomic_DNA"/>
</dbReference>
<name>A0A1F6BXG2_9BACT</name>
<organism evidence="2 3">
    <name type="scientific">Candidatus Kaiserbacteria bacterium RIFCSPHIGHO2_01_FULL_46_22</name>
    <dbReference type="NCBI Taxonomy" id="1798475"/>
    <lineage>
        <taxon>Bacteria</taxon>
        <taxon>Candidatus Kaiseribacteriota</taxon>
    </lineage>
</organism>
<proteinExistence type="predicted"/>
<keyword evidence="1" id="KW-0812">Transmembrane</keyword>
<reference evidence="2 3" key="1">
    <citation type="journal article" date="2016" name="Nat. Commun.">
        <title>Thousands of microbial genomes shed light on interconnected biogeochemical processes in an aquifer system.</title>
        <authorList>
            <person name="Anantharaman K."/>
            <person name="Brown C.T."/>
            <person name="Hug L.A."/>
            <person name="Sharon I."/>
            <person name="Castelle C.J."/>
            <person name="Probst A.J."/>
            <person name="Thomas B.C."/>
            <person name="Singh A."/>
            <person name="Wilkins M.J."/>
            <person name="Karaoz U."/>
            <person name="Brodie E.L."/>
            <person name="Williams K.H."/>
            <person name="Hubbard S.S."/>
            <person name="Banfield J.F."/>
        </authorList>
    </citation>
    <scope>NUCLEOTIDE SEQUENCE [LARGE SCALE GENOMIC DNA]</scope>
</reference>
<keyword evidence="1" id="KW-0472">Membrane</keyword>
<feature type="transmembrane region" description="Helical" evidence="1">
    <location>
        <begin position="32"/>
        <end position="56"/>
    </location>
</feature>